<dbReference type="GO" id="GO:0015074">
    <property type="term" value="P:DNA integration"/>
    <property type="evidence" value="ECO:0007669"/>
    <property type="project" value="InterPro"/>
</dbReference>
<keyword evidence="4" id="KW-1185">Reference proteome</keyword>
<dbReference type="EnsemblPlants" id="AUR62007893-RA">
    <property type="protein sequence ID" value="AUR62007893-RA:cds"/>
    <property type="gene ID" value="AUR62007893"/>
</dbReference>
<dbReference type="GO" id="GO:0003676">
    <property type="term" value="F:nucleic acid binding"/>
    <property type="evidence" value="ECO:0007669"/>
    <property type="project" value="InterPro"/>
</dbReference>
<protein>
    <submittedName>
        <fullName evidence="3">Uncharacterized protein</fullName>
    </submittedName>
</protein>
<dbReference type="Gramene" id="AUR62007893-RA">
    <property type="protein sequence ID" value="AUR62007893-RA:cds"/>
    <property type="gene ID" value="AUR62007893"/>
</dbReference>
<dbReference type="CDD" id="cd09279">
    <property type="entry name" value="RNase_HI_like"/>
    <property type="match status" value="1"/>
</dbReference>
<sequence>MYFDGAARHDGARAGVVFASPERHVLPYSFVLTQLCSNNMDEYQALILGLQLAIEMGIQDLDVHGDSQLVISQILSEYEVKKEDLIPYHKHASRLLDKFDTVRLPRSANKMADALAGLAATLALGAEETMYGVPQRIVTDNGKTFVNNLMNNLFQKFKFTQHKPSMYNAPANGLAEAFNKTLCNLLSKVVAKSKRDWHEKIGEALWAYRTIYKNATQSTPSVKDSRIGILSRPFLKCQVYND</sequence>
<dbReference type="OMA" id="YPKEATA"/>
<name>A0A803L7Q4_CHEQI</name>
<dbReference type="InterPro" id="IPR036397">
    <property type="entry name" value="RNaseH_sf"/>
</dbReference>
<dbReference type="PROSITE" id="PS50879">
    <property type="entry name" value="RNASE_H_1"/>
    <property type="match status" value="1"/>
</dbReference>
<dbReference type="AlphaFoldDB" id="A0A803L7Q4"/>
<reference evidence="3" key="2">
    <citation type="submission" date="2021-03" db="UniProtKB">
        <authorList>
            <consortium name="EnsemblPlants"/>
        </authorList>
    </citation>
    <scope>IDENTIFICATION</scope>
</reference>
<evidence type="ECO:0000313" key="3">
    <source>
        <dbReference type="EnsemblPlants" id="AUR62007893-RA:cds"/>
    </source>
</evidence>
<dbReference type="InterPro" id="IPR012337">
    <property type="entry name" value="RNaseH-like_sf"/>
</dbReference>
<dbReference type="GO" id="GO:0004523">
    <property type="term" value="F:RNA-DNA hybrid ribonuclease activity"/>
    <property type="evidence" value="ECO:0007669"/>
    <property type="project" value="InterPro"/>
</dbReference>
<evidence type="ECO:0000259" key="2">
    <source>
        <dbReference type="PROSITE" id="PS50994"/>
    </source>
</evidence>
<dbReference type="Gene3D" id="3.30.420.10">
    <property type="entry name" value="Ribonuclease H-like superfamily/Ribonuclease H"/>
    <property type="match status" value="2"/>
</dbReference>
<evidence type="ECO:0000313" key="4">
    <source>
        <dbReference type="Proteomes" id="UP000596660"/>
    </source>
</evidence>
<feature type="domain" description="Integrase catalytic" evidence="2">
    <location>
        <begin position="73"/>
        <end position="228"/>
    </location>
</feature>
<evidence type="ECO:0000259" key="1">
    <source>
        <dbReference type="PROSITE" id="PS50879"/>
    </source>
</evidence>
<dbReference type="InterPro" id="IPR001584">
    <property type="entry name" value="Integrase_cat-core"/>
</dbReference>
<dbReference type="Proteomes" id="UP000596660">
    <property type="component" value="Unplaced"/>
</dbReference>
<accession>A0A803L7Q4</accession>
<feature type="domain" description="RNase H type-1" evidence="1">
    <location>
        <begin position="1"/>
        <end position="121"/>
    </location>
</feature>
<reference evidence="3" key="1">
    <citation type="journal article" date="2017" name="Nature">
        <title>The genome of Chenopodium quinoa.</title>
        <authorList>
            <person name="Jarvis D.E."/>
            <person name="Ho Y.S."/>
            <person name="Lightfoot D.J."/>
            <person name="Schmoeckel S.M."/>
            <person name="Li B."/>
            <person name="Borm T.J.A."/>
            <person name="Ohyanagi H."/>
            <person name="Mineta K."/>
            <person name="Michell C.T."/>
            <person name="Saber N."/>
            <person name="Kharbatia N.M."/>
            <person name="Rupper R.R."/>
            <person name="Sharp A.R."/>
            <person name="Dally N."/>
            <person name="Boughton B.A."/>
            <person name="Woo Y.H."/>
            <person name="Gao G."/>
            <person name="Schijlen E.G.W.M."/>
            <person name="Guo X."/>
            <person name="Momin A.A."/>
            <person name="Negrao S."/>
            <person name="Al-Babili S."/>
            <person name="Gehring C."/>
            <person name="Roessner U."/>
            <person name="Jung C."/>
            <person name="Murphy K."/>
            <person name="Arold S.T."/>
            <person name="Gojobori T."/>
            <person name="van der Linden C.G."/>
            <person name="van Loo E.N."/>
            <person name="Jellen E.N."/>
            <person name="Maughan P.J."/>
            <person name="Tester M."/>
        </authorList>
    </citation>
    <scope>NUCLEOTIDE SEQUENCE [LARGE SCALE GENOMIC DNA]</scope>
    <source>
        <strain evidence="3">cv. PI 614886</strain>
    </source>
</reference>
<dbReference type="PROSITE" id="PS50994">
    <property type="entry name" value="INTEGRASE"/>
    <property type="match status" value="1"/>
</dbReference>
<dbReference type="Pfam" id="PF13456">
    <property type="entry name" value="RVT_3"/>
    <property type="match status" value="1"/>
</dbReference>
<dbReference type="InterPro" id="IPR002156">
    <property type="entry name" value="RNaseH_domain"/>
</dbReference>
<dbReference type="PANTHER" id="PTHR48475:SF1">
    <property type="entry name" value="RNASE H TYPE-1 DOMAIN-CONTAINING PROTEIN"/>
    <property type="match status" value="1"/>
</dbReference>
<proteinExistence type="predicted"/>
<organism evidence="3 4">
    <name type="scientific">Chenopodium quinoa</name>
    <name type="common">Quinoa</name>
    <dbReference type="NCBI Taxonomy" id="63459"/>
    <lineage>
        <taxon>Eukaryota</taxon>
        <taxon>Viridiplantae</taxon>
        <taxon>Streptophyta</taxon>
        <taxon>Embryophyta</taxon>
        <taxon>Tracheophyta</taxon>
        <taxon>Spermatophyta</taxon>
        <taxon>Magnoliopsida</taxon>
        <taxon>eudicotyledons</taxon>
        <taxon>Gunneridae</taxon>
        <taxon>Pentapetalae</taxon>
        <taxon>Caryophyllales</taxon>
        <taxon>Chenopodiaceae</taxon>
        <taxon>Chenopodioideae</taxon>
        <taxon>Atripliceae</taxon>
        <taxon>Chenopodium</taxon>
    </lineage>
</organism>
<dbReference type="SUPFAM" id="SSF53098">
    <property type="entry name" value="Ribonuclease H-like"/>
    <property type="match status" value="2"/>
</dbReference>
<dbReference type="PANTHER" id="PTHR48475">
    <property type="entry name" value="RIBONUCLEASE H"/>
    <property type="match status" value="1"/>
</dbReference>